<evidence type="ECO:0000256" key="1">
    <source>
        <dbReference type="SAM" id="Phobius"/>
    </source>
</evidence>
<dbReference type="Proteomes" id="UP000198552">
    <property type="component" value="Unassembled WGS sequence"/>
</dbReference>
<gene>
    <name evidence="2" type="ORF">SAMN05428957_11238</name>
</gene>
<feature type="transmembrane region" description="Helical" evidence="1">
    <location>
        <begin position="53"/>
        <end position="75"/>
    </location>
</feature>
<reference evidence="3" key="1">
    <citation type="submission" date="2016-10" db="EMBL/GenBank/DDBJ databases">
        <authorList>
            <person name="Varghese N."/>
            <person name="Submissions S."/>
        </authorList>
    </citation>
    <scope>NUCLEOTIDE SEQUENCE [LARGE SCALE GENOMIC DNA]</scope>
    <source>
        <strain evidence="3">EPL6</strain>
    </source>
</reference>
<keyword evidence="1" id="KW-0472">Membrane</keyword>
<keyword evidence="3" id="KW-1185">Reference proteome</keyword>
<dbReference type="RefSeq" id="WP_091572496.1">
    <property type="nucleotide sequence ID" value="NZ_FNHP01000012.1"/>
</dbReference>
<dbReference type="AlphaFoldDB" id="A0A1G9VCX4"/>
<keyword evidence="1" id="KW-1133">Transmembrane helix</keyword>
<proteinExistence type="predicted"/>
<name>A0A1G9VCX4_9BURK</name>
<dbReference type="STRING" id="1527607.SAMN05428957_11238"/>
<evidence type="ECO:0000313" key="3">
    <source>
        <dbReference type="Proteomes" id="UP000198552"/>
    </source>
</evidence>
<accession>A0A1G9VCX4</accession>
<sequence>MWIGILLAALCGWLFLCATPRVDGPLRGWRGTALGLLAAALAVHRLQAGTGLGLAASVALALGVAMLAVPGLSWAHAARQRHASAAADVHRLPRKAAR</sequence>
<evidence type="ECO:0000313" key="2">
    <source>
        <dbReference type="EMBL" id="SDM70029.1"/>
    </source>
</evidence>
<protein>
    <submittedName>
        <fullName evidence="2">Uncharacterized protein</fullName>
    </submittedName>
</protein>
<keyword evidence="1" id="KW-0812">Transmembrane</keyword>
<dbReference type="EMBL" id="FNHP01000012">
    <property type="protein sequence ID" value="SDM70029.1"/>
    <property type="molecule type" value="Genomic_DNA"/>
</dbReference>
<organism evidence="2 3">
    <name type="scientific">Oryzisolibacter propanilivorax</name>
    <dbReference type="NCBI Taxonomy" id="1527607"/>
    <lineage>
        <taxon>Bacteria</taxon>
        <taxon>Pseudomonadati</taxon>
        <taxon>Pseudomonadota</taxon>
        <taxon>Betaproteobacteria</taxon>
        <taxon>Burkholderiales</taxon>
        <taxon>Comamonadaceae</taxon>
        <taxon>Oryzisolibacter</taxon>
    </lineage>
</organism>